<dbReference type="KEGG" id="coh:EAV92_08570"/>
<dbReference type="InterPro" id="IPR025681">
    <property type="entry name" value="COOH-NH2_lig"/>
</dbReference>
<dbReference type="Proteomes" id="UP000269097">
    <property type="component" value="Chromosome"/>
</dbReference>
<gene>
    <name evidence="2" type="ORF">EAV92_08570</name>
</gene>
<evidence type="ECO:0000256" key="1">
    <source>
        <dbReference type="SAM" id="MobiDB-lite"/>
    </source>
</evidence>
<protein>
    <submittedName>
        <fullName evidence="2">Uncharacterized protein</fullName>
    </submittedName>
</protein>
<dbReference type="Pfam" id="PF14395">
    <property type="entry name" value="COOH-NH2_lig"/>
    <property type="match status" value="1"/>
</dbReference>
<evidence type="ECO:0000313" key="2">
    <source>
        <dbReference type="EMBL" id="AYQ72614.1"/>
    </source>
</evidence>
<sequence length="439" mass="47885">MGFRSGCKKGRVIRLRRTTAGGTALPVFFCGGGAMEGTVRAGVKDGLTAGEIARRLDREGIPAFSARDDGDKRRFSVTAYDLEVTDVRRIWPSAGGRTEARRFEPDDRLRRIVARAAVKALYVLGLDFGQVEVSADGSGRPSIEAVTGVMRPTPGEGAERTSRIRADKSAREAEERAGGVSVLLGADPEFLLLAPNGKVVPASRYLPTEGLAGCDSVVRRGIRLWPLVELRPDPAGEPAALTESIRRLLAAANRKFGREPLTWLAGAWPVPGLPLGGHIHISGAAPTGERLRALDNAVALPLRLLEPDGAAARRPRYGALGDFRKQPHGGFEYRTPPSWLVSRRLARGVLSLAKIAAEHARELADRRPLDDEALRDAFYGPDRDFRLREAALRFYGEIRRTAGYGKFASDVDFVFGAVVEGRRWDETADLRPKWGIARR</sequence>
<reference evidence="2 3" key="1">
    <citation type="submission" date="2018-10" db="EMBL/GenBank/DDBJ databases">
        <title>Genome Sequence of Cohnella sp.</title>
        <authorList>
            <person name="Srinivasan S."/>
            <person name="Kim M.K."/>
        </authorList>
    </citation>
    <scope>NUCLEOTIDE SEQUENCE [LARGE SCALE GENOMIC DNA]</scope>
    <source>
        <strain evidence="2 3">18JY8-7</strain>
    </source>
</reference>
<feature type="region of interest" description="Disordered" evidence="1">
    <location>
        <begin position="148"/>
        <end position="171"/>
    </location>
</feature>
<proteinExistence type="predicted"/>
<keyword evidence="3" id="KW-1185">Reference proteome</keyword>
<feature type="compositionally biased region" description="Basic and acidic residues" evidence="1">
    <location>
        <begin position="157"/>
        <end position="171"/>
    </location>
</feature>
<name>A0A3G3JWN8_9BACL</name>
<evidence type="ECO:0000313" key="3">
    <source>
        <dbReference type="Proteomes" id="UP000269097"/>
    </source>
</evidence>
<dbReference type="EMBL" id="CP033433">
    <property type="protein sequence ID" value="AYQ72614.1"/>
    <property type="molecule type" value="Genomic_DNA"/>
</dbReference>
<accession>A0A3G3JWN8</accession>
<dbReference type="AlphaFoldDB" id="A0A3G3JWN8"/>
<organism evidence="2 3">
    <name type="scientific">Cohnella candidum</name>
    <dbReference type="NCBI Taxonomy" id="2674991"/>
    <lineage>
        <taxon>Bacteria</taxon>
        <taxon>Bacillati</taxon>
        <taxon>Bacillota</taxon>
        <taxon>Bacilli</taxon>
        <taxon>Bacillales</taxon>
        <taxon>Paenibacillaceae</taxon>
        <taxon>Cohnella</taxon>
    </lineage>
</organism>